<evidence type="ECO:0000313" key="1">
    <source>
        <dbReference type="EMBL" id="QHT16493.1"/>
    </source>
</evidence>
<dbReference type="EMBL" id="MN739626">
    <property type="protein sequence ID" value="QHT16493.1"/>
    <property type="molecule type" value="Genomic_DNA"/>
</dbReference>
<name>A0A6C0DIU7_9ZZZZ</name>
<proteinExistence type="predicted"/>
<dbReference type="AlphaFoldDB" id="A0A6C0DIU7"/>
<organism evidence="1">
    <name type="scientific">viral metagenome</name>
    <dbReference type="NCBI Taxonomy" id="1070528"/>
    <lineage>
        <taxon>unclassified sequences</taxon>
        <taxon>metagenomes</taxon>
        <taxon>organismal metagenomes</taxon>
    </lineage>
</organism>
<protein>
    <submittedName>
        <fullName evidence="1">Uncharacterized protein</fullName>
    </submittedName>
</protein>
<reference evidence="1" key="1">
    <citation type="journal article" date="2020" name="Nature">
        <title>Giant virus diversity and host interactions through global metagenomics.</title>
        <authorList>
            <person name="Schulz F."/>
            <person name="Roux S."/>
            <person name="Paez-Espino D."/>
            <person name="Jungbluth S."/>
            <person name="Walsh D.A."/>
            <person name="Denef V.J."/>
            <person name="McMahon K.D."/>
            <person name="Konstantinidis K.T."/>
            <person name="Eloe-Fadrosh E.A."/>
            <person name="Kyrpides N.C."/>
            <person name="Woyke T."/>
        </authorList>
    </citation>
    <scope>NUCLEOTIDE SEQUENCE</scope>
    <source>
        <strain evidence="1">GVMAG-M-3300023174-189</strain>
    </source>
</reference>
<accession>A0A6C0DIU7</accession>
<sequence>MNITNNSLTKHLYRLDEVLSSLRWSIITHNLIDTAFWTIELYESNFEQECLDMLETIWLYNIGFSSWFSLRLIQSVYDKGAIEKEQLLEITCALAKRNLCDSTVFHLLLRGATSPKWKPMFPHSKEYTTIREAVEDCLKRGKLNEAWLLGRAMDTEEQWLMLETIASELDRSEAFGIIKKLRSCVYENLAAAYVLVNLDEITWISSQRSIENTIPKEVKESIEDWIGEKSLRKRRAIKPKPEALLYLTARSEQSAYVSSEPEIQGDLIKTLKLSEYWLCILEHYMANNTWKSDVHKEAFYDTYFPDDIPDEWSLQSREMSHGRGLGKPVELSRTRFIYNTIQRSKSLELWNSKFKEIDCTMDWSNLYSVKSEFELPLKPLKKQFVIV</sequence>